<reference evidence="1 2" key="1">
    <citation type="submission" date="2022-02" db="EMBL/GenBank/DDBJ databases">
        <title>Comparative genomics of the first Antarctic Pseudomonas spp. capable of biotransforming 2,4,6-Trinitrotoluene.</title>
        <authorList>
            <person name="Cabrera M.A."/>
            <person name="Marquez S.L."/>
            <person name="Perez-Donoso J.M."/>
        </authorList>
    </citation>
    <scope>NUCLEOTIDE SEQUENCE [LARGE SCALE GENOMIC DNA]</scope>
    <source>
        <strain evidence="1 2">TNT11</strain>
    </source>
</reference>
<dbReference type="RefSeq" id="WP_247395612.1">
    <property type="nucleotide sequence ID" value="NZ_JAKNRV010000002.1"/>
</dbReference>
<gene>
    <name evidence="1" type="ORF">L9Z73_00570</name>
</gene>
<evidence type="ECO:0000313" key="2">
    <source>
        <dbReference type="Proteomes" id="UP001317085"/>
    </source>
</evidence>
<accession>A0ABT0EB88</accession>
<keyword evidence="2" id="KW-1185">Reference proteome</keyword>
<sequence length="86" mass="9842">MNEAIKQITETLDQQMELNFFMAGKLIDLSPADDRKRLKKELHTRLSLLRERTLEATIALEDLVGRGSSPQDSLLSKLVKSFRRSV</sequence>
<evidence type="ECO:0000313" key="1">
    <source>
        <dbReference type="EMBL" id="MCK1782910.1"/>
    </source>
</evidence>
<proteinExistence type="predicted"/>
<protein>
    <submittedName>
        <fullName evidence="1">Uncharacterized protein</fullName>
    </submittedName>
</protein>
<dbReference type="Proteomes" id="UP001317085">
    <property type="component" value="Unassembled WGS sequence"/>
</dbReference>
<dbReference type="EMBL" id="JAKNRV010000002">
    <property type="protein sequence ID" value="MCK1782910.1"/>
    <property type="molecule type" value="Genomic_DNA"/>
</dbReference>
<organism evidence="1 2">
    <name type="scientific">Pseudomonas emilianonis</name>
    <dbReference type="NCBI Taxonomy" id="2915812"/>
    <lineage>
        <taxon>Bacteria</taxon>
        <taxon>Pseudomonadati</taxon>
        <taxon>Pseudomonadota</taxon>
        <taxon>Gammaproteobacteria</taxon>
        <taxon>Pseudomonadales</taxon>
        <taxon>Pseudomonadaceae</taxon>
        <taxon>Pseudomonas</taxon>
    </lineage>
</organism>
<name>A0ABT0EB88_9PSED</name>
<comment type="caution">
    <text evidence="1">The sequence shown here is derived from an EMBL/GenBank/DDBJ whole genome shotgun (WGS) entry which is preliminary data.</text>
</comment>